<evidence type="ECO:0000313" key="2">
    <source>
        <dbReference type="Proteomes" id="UP000288227"/>
    </source>
</evidence>
<dbReference type="EMBL" id="BHXQ01000002">
    <property type="protein sequence ID" value="GCC51148.1"/>
    <property type="molecule type" value="Genomic_DNA"/>
</dbReference>
<accession>A0A401U8C8</accession>
<organism evidence="1 2">
    <name type="scientific">Chryseotalea sanaruensis</name>
    <dbReference type="NCBI Taxonomy" id="2482724"/>
    <lineage>
        <taxon>Bacteria</taxon>
        <taxon>Pseudomonadati</taxon>
        <taxon>Bacteroidota</taxon>
        <taxon>Cytophagia</taxon>
        <taxon>Cytophagales</taxon>
        <taxon>Chryseotaleaceae</taxon>
        <taxon>Chryseotalea</taxon>
    </lineage>
</organism>
<dbReference type="Proteomes" id="UP000288227">
    <property type="component" value="Unassembled WGS sequence"/>
</dbReference>
<name>A0A401U8C8_9BACT</name>
<reference evidence="1 2" key="1">
    <citation type="submission" date="2018-11" db="EMBL/GenBank/DDBJ databases">
        <title>Chryseotalea sanarue gen. nov., sp., nov., a member of the family Cytophagaceae, isolated from a brackish lake in Hamamatsu Japan.</title>
        <authorList>
            <person name="Maejima Y."/>
            <person name="Iino T."/>
            <person name="Muraguchi Y."/>
            <person name="Fukuda K."/>
            <person name="Ohkuma M."/>
            <person name="Moriuchi R."/>
            <person name="Dohra H."/>
            <person name="Kimbara K."/>
            <person name="Shintani M."/>
        </authorList>
    </citation>
    <scope>NUCLEOTIDE SEQUENCE [LARGE SCALE GENOMIC DNA]</scope>
    <source>
        <strain evidence="1 2">Ys</strain>
    </source>
</reference>
<sequence>MSTTTIMKNINQRSQILETLDELDQQQAEKVLAFMKSFLQQDPHKIQYKRFKREAMREIRQALTQDRIMNSRG</sequence>
<protein>
    <recommendedName>
        <fullName evidence="3">DUF2281 domain-containing protein</fullName>
    </recommendedName>
</protein>
<keyword evidence="2" id="KW-1185">Reference proteome</keyword>
<proteinExistence type="predicted"/>
<gene>
    <name evidence="1" type="ORF">SanaruYs_13680</name>
</gene>
<evidence type="ECO:0008006" key="3">
    <source>
        <dbReference type="Google" id="ProtNLM"/>
    </source>
</evidence>
<dbReference type="AlphaFoldDB" id="A0A401U8C8"/>
<evidence type="ECO:0000313" key="1">
    <source>
        <dbReference type="EMBL" id="GCC51148.1"/>
    </source>
</evidence>
<comment type="caution">
    <text evidence="1">The sequence shown here is derived from an EMBL/GenBank/DDBJ whole genome shotgun (WGS) entry which is preliminary data.</text>
</comment>